<dbReference type="Proteomes" id="UP000769766">
    <property type="component" value="Unassembled WGS sequence"/>
</dbReference>
<accession>A0A932CQG1</accession>
<dbReference type="Gene3D" id="3.20.20.100">
    <property type="entry name" value="NADP-dependent oxidoreductase domain"/>
    <property type="match status" value="1"/>
</dbReference>
<dbReference type="SUPFAM" id="SSF51430">
    <property type="entry name" value="NAD(P)-linked oxidoreductase"/>
    <property type="match status" value="1"/>
</dbReference>
<dbReference type="PANTHER" id="PTHR43312">
    <property type="entry name" value="D-THREO-ALDOSE 1-DEHYDROGENASE"/>
    <property type="match status" value="1"/>
</dbReference>
<reference evidence="2" key="1">
    <citation type="submission" date="2020-07" db="EMBL/GenBank/DDBJ databases">
        <title>Huge and variable diversity of episymbiotic CPR bacteria and DPANN archaea in groundwater ecosystems.</title>
        <authorList>
            <person name="He C.Y."/>
            <person name="Keren R."/>
            <person name="Whittaker M."/>
            <person name="Farag I.F."/>
            <person name="Doudna J."/>
            <person name="Cate J.H.D."/>
            <person name="Banfield J.F."/>
        </authorList>
    </citation>
    <scope>NUCLEOTIDE SEQUENCE</scope>
    <source>
        <strain evidence="2">NC_groundwater_672_Ag_B-0.1um_62_36</strain>
    </source>
</reference>
<sequence>MENKAIATNIFGQTGPQVTRVGLGGEGVLRTYGRTVPAREVIHEALHQGITYFDSARVYSDSEVYYGSVWRESPETRARIFQASKSASRYRHRAWEDLEETLLRLRTGYLDLWQIHDVRTEEDLEAISAPGGALEAFIEARLLGRARFIGVTGHHDPDILTRAVREWPVDAVMMPVNPVEGSLGGFLTSTLPAAKEKGIAVIGMKVLGGFHYVLPEWKTSPELLIRYALSQEITLAIVG</sequence>
<evidence type="ECO:0000259" key="1">
    <source>
        <dbReference type="Pfam" id="PF00248"/>
    </source>
</evidence>
<name>A0A932CQG1_UNCTE</name>
<dbReference type="InterPro" id="IPR023210">
    <property type="entry name" value="NADP_OxRdtase_dom"/>
</dbReference>
<proteinExistence type="predicted"/>
<dbReference type="CDD" id="cd19100">
    <property type="entry name" value="AKR_unchar"/>
    <property type="match status" value="1"/>
</dbReference>
<dbReference type="InterPro" id="IPR036812">
    <property type="entry name" value="NAD(P)_OxRdtase_dom_sf"/>
</dbReference>
<organism evidence="2 3">
    <name type="scientific">Tectimicrobiota bacterium</name>
    <dbReference type="NCBI Taxonomy" id="2528274"/>
    <lineage>
        <taxon>Bacteria</taxon>
        <taxon>Pseudomonadati</taxon>
        <taxon>Nitrospinota/Tectimicrobiota group</taxon>
        <taxon>Candidatus Tectimicrobiota</taxon>
    </lineage>
</organism>
<evidence type="ECO:0000313" key="2">
    <source>
        <dbReference type="EMBL" id="MBI2877578.1"/>
    </source>
</evidence>
<dbReference type="Pfam" id="PF00248">
    <property type="entry name" value="Aldo_ket_red"/>
    <property type="match status" value="1"/>
</dbReference>
<dbReference type="AlphaFoldDB" id="A0A932CQG1"/>
<dbReference type="InterPro" id="IPR053135">
    <property type="entry name" value="AKR2_Oxidoreductase"/>
</dbReference>
<protein>
    <submittedName>
        <fullName evidence="2">Aldo/keto reductase</fullName>
    </submittedName>
</protein>
<evidence type="ECO:0000313" key="3">
    <source>
        <dbReference type="Proteomes" id="UP000769766"/>
    </source>
</evidence>
<feature type="non-terminal residue" evidence="2">
    <location>
        <position position="239"/>
    </location>
</feature>
<dbReference type="EMBL" id="JACPRF010000365">
    <property type="protein sequence ID" value="MBI2877578.1"/>
    <property type="molecule type" value="Genomic_DNA"/>
</dbReference>
<feature type="domain" description="NADP-dependent oxidoreductase" evidence="1">
    <location>
        <begin position="38"/>
        <end position="209"/>
    </location>
</feature>
<dbReference type="PANTHER" id="PTHR43312:SF1">
    <property type="entry name" value="NADP-DEPENDENT OXIDOREDUCTASE DOMAIN-CONTAINING PROTEIN"/>
    <property type="match status" value="1"/>
</dbReference>
<gene>
    <name evidence="2" type="ORF">HYY20_11925</name>
</gene>
<comment type="caution">
    <text evidence="2">The sequence shown here is derived from an EMBL/GenBank/DDBJ whole genome shotgun (WGS) entry which is preliminary data.</text>
</comment>